<accession>A0A6A6CAQ3</accession>
<evidence type="ECO:0000313" key="5">
    <source>
        <dbReference type="Proteomes" id="UP000799537"/>
    </source>
</evidence>
<dbReference type="GO" id="GO:0047499">
    <property type="term" value="F:calcium-independent phospholipase A2 activity"/>
    <property type="evidence" value="ECO:0007669"/>
    <property type="project" value="TreeGrafter"/>
</dbReference>
<protein>
    <recommendedName>
        <fullName evidence="6">PNPLA domain-containing protein</fullName>
    </recommendedName>
</protein>
<feature type="compositionally biased region" description="Basic residues" evidence="3">
    <location>
        <begin position="194"/>
        <end position="207"/>
    </location>
</feature>
<evidence type="ECO:0000256" key="2">
    <source>
        <dbReference type="ARBA" id="ARBA00022963"/>
    </source>
</evidence>
<sequence>MPLAHRLPEFNEIGMSRGPPIQRNEAASRSLPADVWECQRILALDGAGAKGLSCLYIIQELFNHVAMLEKGTQPAAQSSTSSPLFFSVKDYAVQSPESLSDPTLPYRPCHYFDYIFGSQMGGIVAILLGVLRLTVEEAIQRAERIYGQLRQVTRHPSPIIPPFNLGSSKSNNSDWLRHTLWQYLEAVGDSEMKRGKREHSRPPKQARRQTSSQLSSMSVDERFCQTVVLTTHKAGKGVSRPFLLGSYRRSDGVEAFQSSSLKYDTSMISIVDAARATMSNRRLYESVHLPGLRGSLRATTPSCDNAAALALDEVARRHGDGVDFLLSIGDDEDYPCRTNSDLSDDPQGRIVDGHQPAPTVDSSNFDLTYHDFVVPGISDDLSSSEIRAKALEYCDTHGADISRWAGVLVESRRHRARTVEWQSYAGFAMRCPLCTVAGNEESRRPYDVAGLQQHYLKRHAHATDRGPTG</sequence>
<dbReference type="Proteomes" id="UP000799537">
    <property type="component" value="Unassembled WGS sequence"/>
</dbReference>
<dbReference type="GO" id="GO:0019369">
    <property type="term" value="P:arachidonate metabolic process"/>
    <property type="evidence" value="ECO:0007669"/>
    <property type="project" value="TreeGrafter"/>
</dbReference>
<dbReference type="InterPro" id="IPR016035">
    <property type="entry name" value="Acyl_Trfase/lysoPLipase"/>
</dbReference>
<dbReference type="OrthoDB" id="626167at2759"/>
<evidence type="ECO:0000256" key="1">
    <source>
        <dbReference type="ARBA" id="ARBA00022801"/>
    </source>
</evidence>
<reference evidence="4" key="1">
    <citation type="journal article" date="2020" name="Stud. Mycol.">
        <title>101 Dothideomycetes genomes: a test case for predicting lifestyles and emergence of pathogens.</title>
        <authorList>
            <person name="Haridas S."/>
            <person name="Albert R."/>
            <person name="Binder M."/>
            <person name="Bloem J."/>
            <person name="Labutti K."/>
            <person name="Salamov A."/>
            <person name="Andreopoulos B."/>
            <person name="Baker S."/>
            <person name="Barry K."/>
            <person name="Bills G."/>
            <person name="Bluhm B."/>
            <person name="Cannon C."/>
            <person name="Castanera R."/>
            <person name="Culley D."/>
            <person name="Daum C."/>
            <person name="Ezra D."/>
            <person name="Gonzalez J."/>
            <person name="Henrissat B."/>
            <person name="Kuo A."/>
            <person name="Liang C."/>
            <person name="Lipzen A."/>
            <person name="Lutzoni F."/>
            <person name="Magnuson J."/>
            <person name="Mondo S."/>
            <person name="Nolan M."/>
            <person name="Ohm R."/>
            <person name="Pangilinan J."/>
            <person name="Park H.-J."/>
            <person name="Ramirez L."/>
            <person name="Alfaro M."/>
            <person name="Sun H."/>
            <person name="Tritt A."/>
            <person name="Yoshinaga Y."/>
            <person name="Zwiers L.-H."/>
            <person name="Turgeon B."/>
            <person name="Goodwin S."/>
            <person name="Spatafora J."/>
            <person name="Crous P."/>
            <person name="Grigoriev I."/>
        </authorList>
    </citation>
    <scope>NUCLEOTIDE SEQUENCE</scope>
    <source>
        <strain evidence="4">ATCC 36951</strain>
    </source>
</reference>
<dbReference type="AlphaFoldDB" id="A0A6A6CAQ3"/>
<name>A0A6A6CAQ3_ZASCE</name>
<feature type="region of interest" description="Disordered" evidence="3">
    <location>
        <begin position="192"/>
        <end position="217"/>
    </location>
</feature>
<dbReference type="GO" id="GO:0016042">
    <property type="term" value="P:lipid catabolic process"/>
    <property type="evidence" value="ECO:0007669"/>
    <property type="project" value="UniProtKB-KW"/>
</dbReference>
<dbReference type="SUPFAM" id="SSF52151">
    <property type="entry name" value="FabD/lysophospholipase-like"/>
    <property type="match status" value="1"/>
</dbReference>
<organism evidence="4 5">
    <name type="scientific">Zasmidium cellare ATCC 36951</name>
    <dbReference type="NCBI Taxonomy" id="1080233"/>
    <lineage>
        <taxon>Eukaryota</taxon>
        <taxon>Fungi</taxon>
        <taxon>Dikarya</taxon>
        <taxon>Ascomycota</taxon>
        <taxon>Pezizomycotina</taxon>
        <taxon>Dothideomycetes</taxon>
        <taxon>Dothideomycetidae</taxon>
        <taxon>Mycosphaerellales</taxon>
        <taxon>Mycosphaerellaceae</taxon>
        <taxon>Zasmidium</taxon>
    </lineage>
</organism>
<evidence type="ECO:0008006" key="6">
    <source>
        <dbReference type="Google" id="ProtNLM"/>
    </source>
</evidence>
<dbReference type="Gene3D" id="3.40.1090.10">
    <property type="entry name" value="Cytosolic phospholipase A2 catalytic domain"/>
    <property type="match status" value="1"/>
</dbReference>
<feature type="compositionally biased region" description="Polar residues" evidence="3">
    <location>
        <begin position="208"/>
        <end position="217"/>
    </location>
</feature>
<keyword evidence="2" id="KW-0442">Lipid degradation</keyword>
<keyword evidence="1" id="KW-0378">Hydrolase</keyword>
<dbReference type="PANTHER" id="PTHR24185">
    <property type="entry name" value="CALCIUM-INDEPENDENT PHOSPHOLIPASE A2-GAMMA"/>
    <property type="match status" value="1"/>
</dbReference>
<dbReference type="GeneID" id="54561030"/>
<dbReference type="EMBL" id="ML993605">
    <property type="protein sequence ID" value="KAF2164244.1"/>
    <property type="molecule type" value="Genomic_DNA"/>
</dbReference>
<dbReference type="PANTHER" id="PTHR24185:SF1">
    <property type="entry name" value="CALCIUM-INDEPENDENT PHOSPHOLIPASE A2-GAMMA"/>
    <property type="match status" value="1"/>
</dbReference>
<dbReference type="RefSeq" id="XP_033665133.1">
    <property type="nucleotide sequence ID" value="XM_033807758.1"/>
</dbReference>
<gene>
    <name evidence="4" type="ORF">M409DRAFT_25588</name>
</gene>
<keyword evidence="5" id="KW-1185">Reference proteome</keyword>
<keyword evidence="2" id="KW-0443">Lipid metabolism</keyword>
<evidence type="ECO:0000313" key="4">
    <source>
        <dbReference type="EMBL" id="KAF2164244.1"/>
    </source>
</evidence>
<evidence type="ECO:0000256" key="3">
    <source>
        <dbReference type="SAM" id="MobiDB-lite"/>
    </source>
</evidence>
<dbReference type="GO" id="GO:0016020">
    <property type="term" value="C:membrane"/>
    <property type="evidence" value="ECO:0007669"/>
    <property type="project" value="TreeGrafter"/>
</dbReference>
<proteinExistence type="predicted"/>